<name>A0A1I4L4K0_9FIRM</name>
<keyword evidence="2" id="KW-1185">Reference proteome</keyword>
<dbReference type="STRING" id="1123291.SAMN04490355_102220"/>
<dbReference type="EMBL" id="FOTS01000022">
    <property type="protein sequence ID" value="SFL85894.1"/>
    <property type="molecule type" value="Genomic_DNA"/>
</dbReference>
<dbReference type="Proteomes" id="UP000199520">
    <property type="component" value="Unassembled WGS sequence"/>
</dbReference>
<evidence type="ECO:0000313" key="1">
    <source>
        <dbReference type="EMBL" id="SFL85894.1"/>
    </source>
</evidence>
<sequence>MAKIPKNLSDTAMFGDYKETLTFENENYEEEAAASQPVRGIQKDNKNYVSEFFTPELQERVGKALLDLKVKLYKEGIVDFDIKVTAQDKQIILTGVPSKAEKRKAK</sequence>
<evidence type="ECO:0000313" key="2">
    <source>
        <dbReference type="Proteomes" id="UP000199520"/>
    </source>
</evidence>
<protein>
    <submittedName>
        <fullName evidence="1">Uncharacterized protein</fullName>
    </submittedName>
</protein>
<accession>A0A1I4L4K0</accession>
<reference evidence="2" key="1">
    <citation type="submission" date="2016-10" db="EMBL/GenBank/DDBJ databases">
        <authorList>
            <person name="Varghese N."/>
            <person name="Submissions S."/>
        </authorList>
    </citation>
    <scope>NUCLEOTIDE SEQUENCE [LARGE SCALE GENOMIC DNA]</scope>
    <source>
        <strain evidence="2">DSM 13327</strain>
    </source>
</reference>
<dbReference type="RefSeq" id="WP_090937822.1">
    <property type="nucleotide sequence ID" value="NZ_FOTS01000022.1"/>
</dbReference>
<organism evidence="1 2">
    <name type="scientific">Pelosinus propionicus DSM 13327</name>
    <dbReference type="NCBI Taxonomy" id="1123291"/>
    <lineage>
        <taxon>Bacteria</taxon>
        <taxon>Bacillati</taxon>
        <taxon>Bacillota</taxon>
        <taxon>Negativicutes</taxon>
        <taxon>Selenomonadales</taxon>
        <taxon>Sporomusaceae</taxon>
        <taxon>Pelosinus</taxon>
    </lineage>
</organism>
<dbReference type="OrthoDB" id="1629499at2"/>
<proteinExistence type="predicted"/>
<dbReference type="AlphaFoldDB" id="A0A1I4L4K0"/>
<gene>
    <name evidence="1" type="ORF">SAMN04490355_102220</name>
</gene>